<dbReference type="SUPFAM" id="SSF55729">
    <property type="entry name" value="Acyl-CoA N-acyltransferases (Nat)"/>
    <property type="match status" value="1"/>
</dbReference>
<evidence type="ECO:0000313" key="2">
    <source>
        <dbReference type="Proteomes" id="UP001152599"/>
    </source>
</evidence>
<gene>
    <name evidence="1" type="ORF">NMK71_08165</name>
</gene>
<evidence type="ECO:0000313" key="1">
    <source>
        <dbReference type="EMBL" id="MDG4946386.1"/>
    </source>
</evidence>
<name>A0A9X4MWW5_9FLAO</name>
<dbReference type="AlphaFoldDB" id="A0A9X4MWW5"/>
<dbReference type="Gene3D" id="3.40.630.30">
    <property type="match status" value="1"/>
</dbReference>
<dbReference type="Proteomes" id="UP001152599">
    <property type="component" value="Unassembled WGS sequence"/>
</dbReference>
<comment type="caution">
    <text evidence="1">The sequence shown here is derived from an EMBL/GenBank/DDBJ whole genome shotgun (WGS) entry which is preliminary data.</text>
</comment>
<keyword evidence="2" id="KW-1185">Reference proteome</keyword>
<accession>A0A9X4MWW5</accession>
<proteinExistence type="predicted"/>
<protein>
    <submittedName>
        <fullName evidence="1">GNAT family N-acetyltransferase</fullName>
    </submittedName>
</protein>
<sequence length="65" mass="7404">MEGLDLGFAYLPTFEAQDYDKINAITSIENTASQKLLEKLGFQLHGTTQLPHETEELLLYSMEKK</sequence>
<dbReference type="RefSeq" id="WP_304417307.1">
    <property type="nucleotide sequence ID" value="NZ_JANAIE010000005.1"/>
</dbReference>
<organism evidence="1 2">
    <name type="scientific">Profundicola chukchiensis</name>
    <dbReference type="NCBI Taxonomy" id="2961959"/>
    <lineage>
        <taxon>Bacteria</taxon>
        <taxon>Pseudomonadati</taxon>
        <taxon>Bacteroidota</taxon>
        <taxon>Flavobacteriia</taxon>
        <taxon>Flavobacteriales</taxon>
        <taxon>Weeksellaceae</taxon>
        <taxon>Profundicola</taxon>
    </lineage>
</organism>
<reference evidence="1" key="1">
    <citation type="submission" date="2022-07" db="EMBL/GenBank/DDBJ databases">
        <title>Description and genome-wide analysis of Profundicola chukchiensis gen. nov., sp. nov., marine bacteria isolated from bottom sediments of the Chukchi Sea.</title>
        <authorList>
            <person name="Romanenko L."/>
            <person name="Otstavnykh N."/>
            <person name="Kurilenko V."/>
            <person name="Eremeev V."/>
            <person name="Velansky P."/>
            <person name="Mikhailov V."/>
            <person name="Isaeva M."/>
        </authorList>
    </citation>
    <scope>NUCLEOTIDE SEQUENCE</scope>
    <source>
        <strain evidence="1">KMM 9713</strain>
    </source>
</reference>
<dbReference type="InterPro" id="IPR016181">
    <property type="entry name" value="Acyl_CoA_acyltransferase"/>
</dbReference>
<dbReference type="EMBL" id="JANCMU010000004">
    <property type="protein sequence ID" value="MDG4946386.1"/>
    <property type="molecule type" value="Genomic_DNA"/>
</dbReference>